<keyword evidence="2" id="KW-1185">Reference proteome</keyword>
<dbReference type="Gene3D" id="3.10.129.10">
    <property type="entry name" value="Hotdog Thioesterase"/>
    <property type="match status" value="1"/>
</dbReference>
<gene>
    <name evidence="1" type="ORF">EYS09_02025</name>
</gene>
<dbReference type="SUPFAM" id="SSF54637">
    <property type="entry name" value="Thioesterase/thiol ester dehydrase-isomerase"/>
    <property type="match status" value="1"/>
</dbReference>
<dbReference type="RefSeq" id="WP_094791866.1">
    <property type="nucleotide sequence ID" value="NZ_NDXL01000001.1"/>
</dbReference>
<dbReference type="EMBL" id="SIXH01000009">
    <property type="protein sequence ID" value="TBO61293.1"/>
    <property type="molecule type" value="Genomic_DNA"/>
</dbReference>
<evidence type="ECO:0000313" key="1">
    <source>
        <dbReference type="EMBL" id="TBO61293.1"/>
    </source>
</evidence>
<dbReference type="InterPro" id="IPR029069">
    <property type="entry name" value="HotDog_dom_sf"/>
</dbReference>
<dbReference type="PANTHER" id="PTHR43664">
    <property type="entry name" value="MONOAMINE OXIDASE-RELATED"/>
    <property type="match status" value="1"/>
</dbReference>
<protein>
    <submittedName>
        <fullName evidence="1">MaoC family dehydratase</fullName>
    </submittedName>
</protein>
<dbReference type="GO" id="GO:0016829">
    <property type="term" value="F:lyase activity"/>
    <property type="evidence" value="ECO:0007669"/>
    <property type="project" value="InterPro"/>
</dbReference>
<sequence>MSDTLPQGFRKVGEDRFREVVGLGLDEFTVGLLIEHRPARTVTEAEHVQVLALMGNEAPVHSDIEFCQRTGRDQVLVCGILTLNVVLGMTVRSTSGMTSGNLALDEVRFETPVHVGDTLCAQSTILAARRSNSRPDQGIVTCRIEGHNQRDQRVFSCVRTFFVPADPSTLRNTTGY</sequence>
<dbReference type="OrthoDB" id="9796589at2"/>
<accession>A0A4Q9I0Y7</accession>
<dbReference type="PANTHER" id="PTHR43664:SF1">
    <property type="entry name" value="BETA-METHYLMALYL-COA DEHYDRATASE"/>
    <property type="match status" value="1"/>
</dbReference>
<dbReference type="InterPro" id="IPR048274">
    <property type="entry name" value="MC_hydratase"/>
</dbReference>
<name>A0A4Q9I0Y7_STRKA</name>
<evidence type="ECO:0000313" key="2">
    <source>
        <dbReference type="Proteomes" id="UP000292452"/>
    </source>
</evidence>
<proteinExistence type="predicted"/>
<dbReference type="Proteomes" id="UP000292452">
    <property type="component" value="Unassembled WGS sequence"/>
</dbReference>
<dbReference type="InterPro" id="IPR052342">
    <property type="entry name" value="MCH/BMMD"/>
</dbReference>
<dbReference type="CDD" id="cd03451">
    <property type="entry name" value="FkbR2"/>
    <property type="match status" value="1"/>
</dbReference>
<dbReference type="AlphaFoldDB" id="A0A4Q9I0Y7"/>
<organism evidence="1 2">
    <name type="scientific">Streptomyces kasugaensis</name>
    <dbReference type="NCBI Taxonomy" id="1946"/>
    <lineage>
        <taxon>Bacteria</taxon>
        <taxon>Bacillati</taxon>
        <taxon>Actinomycetota</taxon>
        <taxon>Actinomycetes</taxon>
        <taxon>Kitasatosporales</taxon>
        <taxon>Streptomycetaceae</taxon>
        <taxon>Streptomyces</taxon>
    </lineage>
</organism>
<reference evidence="1 2" key="1">
    <citation type="submission" date="2019-02" db="EMBL/GenBank/DDBJ databases">
        <title>Draft Genome Sequence of Streptomyces sp. AM-2504, identified by 16S rRNA comparative analysis as a Streptomyces Kasugaensis strain.</title>
        <authorList>
            <person name="Napolioni V."/>
            <person name="Giuliodori A.M."/>
            <person name="Spurio R."/>
            <person name="Fabbretti A."/>
        </authorList>
    </citation>
    <scope>NUCLEOTIDE SEQUENCE [LARGE SCALE GENOMIC DNA]</scope>
    <source>
        <strain evidence="1 2">AM-2504</strain>
    </source>
</reference>
<dbReference type="Pfam" id="PF19315">
    <property type="entry name" value="MC_hydratase"/>
    <property type="match status" value="1"/>
</dbReference>
<comment type="caution">
    <text evidence="1">The sequence shown here is derived from an EMBL/GenBank/DDBJ whole genome shotgun (WGS) entry which is preliminary data.</text>
</comment>